<dbReference type="STRING" id="1616.IV73_GL001234"/>
<dbReference type="GO" id="GO:0006520">
    <property type="term" value="P:amino acid metabolic process"/>
    <property type="evidence" value="ECO:0007669"/>
    <property type="project" value="InterPro"/>
</dbReference>
<dbReference type="SUPFAM" id="SSF53774">
    <property type="entry name" value="Glutaminase/Asparaginase"/>
    <property type="match status" value="1"/>
</dbReference>
<accession>A0A0R2JB26</accession>
<evidence type="ECO:0000256" key="5">
    <source>
        <dbReference type="PIRSR" id="PIRSR001220-1"/>
    </source>
</evidence>
<dbReference type="OrthoDB" id="9788068at2"/>
<name>A0A0R2JB26_9LACO</name>
<dbReference type="Proteomes" id="UP000051655">
    <property type="component" value="Unassembled WGS sequence"/>
</dbReference>
<dbReference type="SMART" id="SM00870">
    <property type="entry name" value="Asparaginase"/>
    <property type="match status" value="1"/>
</dbReference>
<feature type="domain" description="L-asparaginase N-terminal" evidence="9">
    <location>
        <begin position="6"/>
        <end position="187"/>
    </location>
</feature>
<dbReference type="PROSITE" id="PS51732">
    <property type="entry name" value="ASN_GLN_ASE_3"/>
    <property type="match status" value="1"/>
</dbReference>
<dbReference type="InterPro" id="IPR020827">
    <property type="entry name" value="Asparaginase/glutaminase_AS1"/>
</dbReference>
<evidence type="ECO:0000256" key="8">
    <source>
        <dbReference type="PROSITE-ProRule" id="PRU10100"/>
    </source>
</evidence>
<dbReference type="Gene3D" id="3.40.50.1170">
    <property type="entry name" value="L-asparaginase, N-terminal domain"/>
    <property type="match status" value="1"/>
</dbReference>
<reference evidence="11 12" key="1">
    <citation type="journal article" date="2015" name="Genome Announc.">
        <title>Expanding the biotechnology potential of lactobacilli through comparative genomics of 213 strains and associated genera.</title>
        <authorList>
            <person name="Sun Z."/>
            <person name="Harris H.M."/>
            <person name="McCann A."/>
            <person name="Guo C."/>
            <person name="Argimon S."/>
            <person name="Zhang W."/>
            <person name="Yang X."/>
            <person name="Jeffery I.B."/>
            <person name="Cooney J.C."/>
            <person name="Kagawa T.F."/>
            <person name="Liu W."/>
            <person name="Song Y."/>
            <person name="Salvetti E."/>
            <person name="Wrobel A."/>
            <person name="Rasinkangas P."/>
            <person name="Parkhill J."/>
            <person name="Rea M.C."/>
            <person name="O'Sullivan O."/>
            <person name="Ritari J."/>
            <person name="Douillard F.P."/>
            <person name="Paul Ross R."/>
            <person name="Yang R."/>
            <person name="Briner A.E."/>
            <person name="Felis G.E."/>
            <person name="de Vos W.M."/>
            <person name="Barrangou R."/>
            <person name="Klaenhammer T.R."/>
            <person name="Caufield P.W."/>
            <person name="Cui Y."/>
            <person name="Zhang H."/>
            <person name="O'Toole P.W."/>
        </authorList>
    </citation>
    <scope>NUCLEOTIDE SEQUENCE [LARGE SCALE GENOMIC DNA]</scope>
    <source>
        <strain evidence="11 12">DSM 20593</strain>
    </source>
</reference>
<feature type="binding site" evidence="6">
    <location>
        <begin position="85"/>
        <end position="86"/>
    </location>
    <ligand>
        <name>substrate</name>
    </ligand>
</feature>
<dbReference type="PROSITE" id="PS00917">
    <property type="entry name" value="ASN_GLN_ASE_2"/>
    <property type="match status" value="1"/>
</dbReference>
<dbReference type="InterPro" id="IPR040919">
    <property type="entry name" value="Asparaginase_C"/>
</dbReference>
<dbReference type="InterPro" id="IPR006033">
    <property type="entry name" value="AsnA_fam"/>
</dbReference>
<feature type="binding site" evidence="6">
    <location>
        <position position="54"/>
    </location>
    <ligand>
        <name>substrate</name>
    </ligand>
</feature>
<keyword evidence="3" id="KW-0378">Hydrolase</keyword>
<dbReference type="InterPro" id="IPR027475">
    <property type="entry name" value="Asparaginase/glutaminase_AS2"/>
</dbReference>
<comment type="caution">
    <text evidence="11">The sequence shown here is derived from an EMBL/GenBank/DDBJ whole genome shotgun (WGS) entry which is preliminary data.</text>
</comment>
<dbReference type="InterPro" id="IPR006034">
    <property type="entry name" value="Asparaginase/glutaminase-like"/>
</dbReference>
<dbReference type="PATRIC" id="fig|1616.3.peg.1267"/>
<dbReference type="PIRSF" id="PIRSF500176">
    <property type="entry name" value="L_ASNase"/>
    <property type="match status" value="1"/>
</dbReference>
<comment type="catalytic activity">
    <reaction evidence="4">
        <text>L-asparagine + H2O = L-aspartate + NH4(+)</text>
        <dbReference type="Rhea" id="RHEA:21016"/>
        <dbReference type="ChEBI" id="CHEBI:15377"/>
        <dbReference type="ChEBI" id="CHEBI:28938"/>
        <dbReference type="ChEBI" id="CHEBI:29991"/>
        <dbReference type="ChEBI" id="CHEBI:58048"/>
        <dbReference type="EC" id="3.5.1.1"/>
    </reaction>
</comment>
<dbReference type="SFLD" id="SFLDS00057">
    <property type="entry name" value="Glutaminase/Asparaginase"/>
    <property type="match status" value="1"/>
</dbReference>
<feature type="domain" description="Asparaginase/glutaminase C-terminal" evidence="10">
    <location>
        <begin position="206"/>
        <end position="320"/>
    </location>
</feature>
<dbReference type="NCBIfam" id="TIGR00519">
    <property type="entry name" value="asnASE_I"/>
    <property type="match status" value="1"/>
</dbReference>
<dbReference type="Pfam" id="PF00710">
    <property type="entry name" value="Asparaginase"/>
    <property type="match status" value="1"/>
</dbReference>
<evidence type="ECO:0000256" key="2">
    <source>
        <dbReference type="ARBA" id="ARBA00012920"/>
    </source>
</evidence>
<evidence type="ECO:0000259" key="10">
    <source>
        <dbReference type="Pfam" id="PF17763"/>
    </source>
</evidence>
<feature type="active site" evidence="7">
    <location>
        <position position="13"/>
    </location>
</feature>
<evidence type="ECO:0000256" key="4">
    <source>
        <dbReference type="ARBA" id="ARBA00049366"/>
    </source>
</evidence>
<sequence length="332" mass="36761">MNEKYLVITTGGTIASAVTEKGLAPKMSPEELVTYFKPSPEIELDVKPLMAKDSTNMQPEDWLLIAETIKAEEENYDGFIVTHGTDTMAYTAAALSYLLYRFTKPVVMTGSQIPLGMQYTDAESNLQDALLFISDTDLTGVFIVFNGLAMVGTRAVKTKTQSYDAFESINYPYVARIMHGKINHMYQPKPESLNLPARNKLVLDPNIFMLKAFPGMTVDIFDYLLEHAHAVIIESFGNGGLPFERRNLLPGIQKLTDAGIPVVITTQILEEGQDIALYEVGQRVVEAGGITAGDMNTEAIVAKLMWLLAYTQDMAEITRLLQTPMAHDMGFD</sequence>
<dbReference type="PROSITE" id="PS00144">
    <property type="entry name" value="ASN_GLN_ASE_1"/>
    <property type="match status" value="1"/>
</dbReference>
<dbReference type="InterPro" id="IPR027473">
    <property type="entry name" value="L-asparaginase_C"/>
</dbReference>
<feature type="active site" evidence="8">
    <location>
        <position position="85"/>
    </location>
</feature>
<evidence type="ECO:0000313" key="12">
    <source>
        <dbReference type="Proteomes" id="UP000051655"/>
    </source>
</evidence>
<feature type="active site" description="O-isoaspartyl threonine intermediate" evidence="5">
    <location>
        <position position="13"/>
    </location>
</feature>
<evidence type="ECO:0000259" key="9">
    <source>
        <dbReference type="Pfam" id="PF00710"/>
    </source>
</evidence>
<dbReference type="EMBL" id="JQBP01000008">
    <property type="protein sequence ID" value="KRN74498.1"/>
    <property type="molecule type" value="Genomic_DNA"/>
</dbReference>
<keyword evidence="12" id="KW-1185">Reference proteome</keyword>
<dbReference type="RefSeq" id="WP_057756319.1">
    <property type="nucleotide sequence ID" value="NZ_JQBP01000008.1"/>
</dbReference>
<dbReference type="InterPro" id="IPR041725">
    <property type="entry name" value="L-asparaginase_I"/>
</dbReference>
<dbReference type="InterPro" id="IPR036152">
    <property type="entry name" value="Asp/glu_Ase-like_sf"/>
</dbReference>
<proteinExistence type="inferred from homology"/>
<dbReference type="PANTHER" id="PTHR11707">
    <property type="entry name" value="L-ASPARAGINASE"/>
    <property type="match status" value="1"/>
</dbReference>
<dbReference type="AlphaFoldDB" id="A0A0R2JB26"/>
<evidence type="ECO:0000313" key="11">
    <source>
        <dbReference type="EMBL" id="KRN74498.1"/>
    </source>
</evidence>
<organism evidence="11 12">
    <name type="scientific">Weissella kandleri</name>
    <dbReference type="NCBI Taxonomy" id="1616"/>
    <lineage>
        <taxon>Bacteria</taxon>
        <taxon>Bacillati</taxon>
        <taxon>Bacillota</taxon>
        <taxon>Bacilli</taxon>
        <taxon>Lactobacillales</taxon>
        <taxon>Lactobacillaceae</taxon>
        <taxon>Weissella</taxon>
    </lineage>
</organism>
<dbReference type="EC" id="3.5.1.1" evidence="2"/>
<evidence type="ECO:0000256" key="6">
    <source>
        <dbReference type="PIRSR" id="PIRSR001220-2"/>
    </source>
</evidence>
<dbReference type="PRINTS" id="PR00139">
    <property type="entry name" value="ASNGLNASE"/>
</dbReference>
<evidence type="ECO:0000256" key="1">
    <source>
        <dbReference type="ARBA" id="ARBA00010518"/>
    </source>
</evidence>
<dbReference type="Gene3D" id="3.40.50.40">
    <property type="match status" value="1"/>
</dbReference>
<dbReference type="PANTHER" id="PTHR11707:SF28">
    <property type="entry name" value="60 KDA LYSOPHOSPHOLIPASE"/>
    <property type="match status" value="1"/>
</dbReference>
<dbReference type="Pfam" id="PF17763">
    <property type="entry name" value="Asparaginase_C"/>
    <property type="match status" value="1"/>
</dbReference>
<protein>
    <recommendedName>
        <fullName evidence="2">asparaginase</fullName>
        <ecNumber evidence="2">3.5.1.1</ecNumber>
    </recommendedName>
</protein>
<dbReference type="InterPro" id="IPR037152">
    <property type="entry name" value="L-asparaginase_N_sf"/>
</dbReference>
<dbReference type="GO" id="GO:0004067">
    <property type="term" value="F:asparaginase activity"/>
    <property type="evidence" value="ECO:0007669"/>
    <property type="project" value="UniProtKB-UniRule"/>
</dbReference>
<dbReference type="FunFam" id="3.40.50.1170:FF:000001">
    <property type="entry name" value="L-asparaginase 2"/>
    <property type="match status" value="1"/>
</dbReference>
<evidence type="ECO:0000256" key="3">
    <source>
        <dbReference type="ARBA" id="ARBA00022801"/>
    </source>
</evidence>
<gene>
    <name evidence="11" type="ORF">IV73_GL001234</name>
</gene>
<comment type="similarity">
    <text evidence="1">Belongs to the asparaginase 1 family.</text>
</comment>
<dbReference type="PIRSF" id="PIRSF001220">
    <property type="entry name" value="L-ASNase_gatD"/>
    <property type="match status" value="1"/>
</dbReference>
<dbReference type="InterPro" id="IPR027474">
    <property type="entry name" value="L-asparaginase_N"/>
</dbReference>
<evidence type="ECO:0000256" key="7">
    <source>
        <dbReference type="PROSITE-ProRule" id="PRU10099"/>
    </source>
</evidence>
<dbReference type="CDD" id="cd08963">
    <property type="entry name" value="L-asparaginase_I"/>
    <property type="match status" value="1"/>
</dbReference>